<evidence type="ECO:0000256" key="1">
    <source>
        <dbReference type="SAM" id="MobiDB-lite"/>
    </source>
</evidence>
<proteinExistence type="predicted"/>
<organism evidence="2 3">
    <name type="scientific">Digitaria exilis</name>
    <dbReference type="NCBI Taxonomy" id="1010633"/>
    <lineage>
        <taxon>Eukaryota</taxon>
        <taxon>Viridiplantae</taxon>
        <taxon>Streptophyta</taxon>
        <taxon>Embryophyta</taxon>
        <taxon>Tracheophyta</taxon>
        <taxon>Spermatophyta</taxon>
        <taxon>Magnoliopsida</taxon>
        <taxon>Liliopsida</taxon>
        <taxon>Poales</taxon>
        <taxon>Poaceae</taxon>
        <taxon>PACMAD clade</taxon>
        <taxon>Panicoideae</taxon>
        <taxon>Panicodae</taxon>
        <taxon>Paniceae</taxon>
        <taxon>Anthephorinae</taxon>
        <taxon>Digitaria</taxon>
    </lineage>
</organism>
<evidence type="ECO:0000313" key="3">
    <source>
        <dbReference type="Proteomes" id="UP000636709"/>
    </source>
</evidence>
<sequence length="86" mass="9460">MNPLTQVKWTQVINQKEALLGLSEDASWHAKFKDSAYVSSAASPSTSPRATSSPYSRRELAPPHFVTLCLTVVPSPPLGMDDFREI</sequence>
<dbReference type="OrthoDB" id="1716044at2759"/>
<feature type="compositionally biased region" description="Low complexity" evidence="1">
    <location>
        <begin position="37"/>
        <end position="55"/>
    </location>
</feature>
<evidence type="ECO:0000313" key="2">
    <source>
        <dbReference type="EMBL" id="KAF8728005.1"/>
    </source>
</evidence>
<name>A0A835F4A7_9POAL</name>
<comment type="caution">
    <text evidence="2">The sequence shown here is derived from an EMBL/GenBank/DDBJ whole genome shotgun (WGS) entry which is preliminary data.</text>
</comment>
<reference evidence="2" key="1">
    <citation type="submission" date="2020-07" db="EMBL/GenBank/DDBJ databases">
        <title>Genome sequence and genetic diversity analysis of an under-domesticated orphan crop, white fonio (Digitaria exilis).</title>
        <authorList>
            <person name="Bennetzen J.L."/>
            <person name="Chen S."/>
            <person name="Ma X."/>
            <person name="Wang X."/>
            <person name="Yssel A.E.J."/>
            <person name="Chaluvadi S.R."/>
            <person name="Johnson M."/>
            <person name="Gangashetty P."/>
            <person name="Hamidou F."/>
            <person name="Sanogo M.D."/>
            <person name="Zwaenepoel A."/>
            <person name="Wallace J."/>
            <person name="Van De Peer Y."/>
            <person name="Van Deynze A."/>
        </authorList>
    </citation>
    <scope>NUCLEOTIDE SEQUENCE</scope>
    <source>
        <tissue evidence="2">Leaves</tissue>
    </source>
</reference>
<dbReference type="EMBL" id="JACEFO010001629">
    <property type="protein sequence ID" value="KAF8728005.1"/>
    <property type="molecule type" value="Genomic_DNA"/>
</dbReference>
<accession>A0A835F4A7</accession>
<keyword evidence="3" id="KW-1185">Reference proteome</keyword>
<feature type="region of interest" description="Disordered" evidence="1">
    <location>
        <begin position="37"/>
        <end position="57"/>
    </location>
</feature>
<dbReference type="AlphaFoldDB" id="A0A835F4A7"/>
<protein>
    <submittedName>
        <fullName evidence="2">Uncharacterized protein</fullName>
    </submittedName>
</protein>
<dbReference type="Proteomes" id="UP000636709">
    <property type="component" value="Unassembled WGS sequence"/>
</dbReference>
<gene>
    <name evidence="2" type="ORF">HU200_018578</name>
</gene>